<dbReference type="KEGG" id="vg:22112114"/>
<sequence length="314" mass="34104">MDPATISLILSGVSSAAGIFGASSRDSAARSAQRRQDRYNRRAWRMNKRSMKADYRYQKRGVGIQRQNEETLGAWKDATNLQDWQYSLKIQDHEYRSQMRQYAKSEQIYGQQLSFNNMAAAAAREAEYRRLEDATNEIAFQNQDVVIKAMEAEGAAAVKGQQGRSAAKSEQAVMASLGRNQAILAESLLSARGETQAALKKIAADKYGADIAAEAARMLRPERLPQPPKPLTTPRAIFQDPRRPKAFDFGPRPVSGAVASSMPGAIMEGVGSIASGIAGLATSGNKFNFSFGSNELSVNPFSRTGFGTNALGGL</sequence>
<proteinExistence type="predicted"/>
<dbReference type="Proteomes" id="UP000030045">
    <property type="component" value="Segment"/>
</dbReference>
<evidence type="ECO:0008006" key="3">
    <source>
        <dbReference type="Google" id="ProtNLM"/>
    </source>
</evidence>
<protein>
    <recommendedName>
        <fullName evidence="3">Internal virion protein</fullName>
    </recommendedName>
</protein>
<name>A0A096VKF6_9CAUD</name>
<dbReference type="EMBL" id="KC310802">
    <property type="protein sequence ID" value="AGK86539.1"/>
    <property type="molecule type" value="Genomic_DNA"/>
</dbReference>
<dbReference type="GeneID" id="22112114"/>
<gene>
    <name evidence="1" type="ORF">S-CBP1_0034</name>
</gene>
<organism evidence="1 2">
    <name type="scientific">Synechococcus phage S-CBP1</name>
    <dbReference type="NCBI Taxonomy" id="1273711"/>
    <lineage>
        <taxon>Viruses</taxon>
        <taxon>Duplodnaviria</taxon>
        <taxon>Heunggongvirae</taxon>
        <taxon>Uroviricota</taxon>
        <taxon>Caudoviricetes</taxon>
        <taxon>Autographivirales</taxon>
        <taxon>Sechaudvirinae</taxon>
        <taxon>Angmobvirus</taxon>
        <taxon>Angmobvirus SCBP1</taxon>
    </lineage>
</organism>
<dbReference type="RefSeq" id="YP_009103194.1">
    <property type="nucleotide sequence ID" value="NC_025456.1"/>
</dbReference>
<reference evidence="1 2" key="2">
    <citation type="journal article" date="2015" name="PLoS ONE">
        <title>Comparative Genomic and Phylogenomic Analyses Reveal a Conserved Core Genome Shared by Estuarine and Oceanic Cyanopodoviruses.</title>
        <authorList>
            <person name="Huang S."/>
            <person name="Zhang S."/>
            <person name="Jiao N."/>
            <person name="Chen F."/>
        </authorList>
    </citation>
    <scope>NUCLEOTIDE SEQUENCE [LARGE SCALE GENOMIC DNA]</scope>
</reference>
<keyword evidence="2" id="KW-1185">Reference proteome</keyword>
<reference evidence="2" key="1">
    <citation type="submission" date="2012-12" db="EMBL/GenBank/DDBJ databases">
        <title>Genomics of marine cyanopodoviruses.</title>
        <authorList>
            <person name="Huang S."/>
            <person name="Chen F."/>
        </authorList>
    </citation>
    <scope>NUCLEOTIDE SEQUENCE [LARGE SCALE GENOMIC DNA]</scope>
</reference>
<accession>A0A096VKF6</accession>
<evidence type="ECO:0000313" key="1">
    <source>
        <dbReference type="EMBL" id="AGK86539.1"/>
    </source>
</evidence>
<evidence type="ECO:0000313" key="2">
    <source>
        <dbReference type="Proteomes" id="UP000030045"/>
    </source>
</evidence>